<dbReference type="RefSeq" id="WP_254160221.1">
    <property type="nucleotide sequence ID" value="NZ_CP100355.1"/>
</dbReference>
<feature type="transmembrane region" description="Helical" evidence="1">
    <location>
        <begin position="398"/>
        <end position="420"/>
    </location>
</feature>
<keyword evidence="1" id="KW-0812">Transmembrane</keyword>
<feature type="transmembrane region" description="Helical" evidence="1">
    <location>
        <begin position="441"/>
        <end position="461"/>
    </location>
</feature>
<feature type="transmembrane region" description="Helical" evidence="1">
    <location>
        <begin position="310"/>
        <end position="334"/>
    </location>
</feature>
<evidence type="ECO:0000256" key="1">
    <source>
        <dbReference type="SAM" id="Phobius"/>
    </source>
</evidence>
<keyword evidence="1" id="KW-0472">Membrane</keyword>
<feature type="transmembrane region" description="Helical" evidence="1">
    <location>
        <begin position="270"/>
        <end position="290"/>
    </location>
</feature>
<dbReference type="AlphaFoldDB" id="A0A9E7SWA5"/>
<gene>
    <name evidence="2" type="ORF">NGM29_08720</name>
</gene>
<feature type="transmembrane region" description="Helical" evidence="1">
    <location>
        <begin position="91"/>
        <end position="116"/>
    </location>
</feature>
<keyword evidence="3" id="KW-1185">Reference proteome</keyword>
<dbReference type="EMBL" id="CP100355">
    <property type="protein sequence ID" value="UTF55315.1"/>
    <property type="molecule type" value="Genomic_DNA"/>
</dbReference>
<protein>
    <submittedName>
        <fullName evidence="2">Uncharacterized protein</fullName>
    </submittedName>
</protein>
<dbReference type="GeneID" id="73290124"/>
<name>A0A9E7SWA5_9EURY</name>
<feature type="transmembrane region" description="Helical" evidence="1">
    <location>
        <begin position="50"/>
        <end position="70"/>
    </location>
</feature>
<reference evidence="2" key="1">
    <citation type="submission" date="2022-06" db="EMBL/GenBank/DDBJ databases">
        <title>Diverse halophilic archaea isolated from saline environments.</title>
        <authorList>
            <person name="Cui H.-L."/>
        </authorList>
    </citation>
    <scope>NUCLEOTIDE SEQUENCE</scope>
    <source>
        <strain evidence="2">WLHS1</strain>
    </source>
</reference>
<accession>A0A9E7SWA5</accession>
<feature type="transmembrane region" description="Helical" evidence="1">
    <location>
        <begin position="201"/>
        <end position="220"/>
    </location>
</feature>
<organism evidence="2 3">
    <name type="scientific">Natronosalvus rutilus</name>
    <dbReference type="NCBI Taxonomy" id="2953753"/>
    <lineage>
        <taxon>Archaea</taxon>
        <taxon>Methanobacteriati</taxon>
        <taxon>Methanobacteriota</taxon>
        <taxon>Stenosarchaea group</taxon>
        <taxon>Halobacteria</taxon>
        <taxon>Halobacteriales</taxon>
        <taxon>Natrialbaceae</taxon>
        <taxon>Natronosalvus</taxon>
    </lineage>
</organism>
<proteinExistence type="predicted"/>
<keyword evidence="1" id="KW-1133">Transmembrane helix</keyword>
<dbReference type="Proteomes" id="UP001056855">
    <property type="component" value="Chromosome"/>
</dbReference>
<feature type="transmembrane region" description="Helical" evidence="1">
    <location>
        <begin position="168"/>
        <end position="189"/>
    </location>
</feature>
<sequence>MTGRSVAARRTGIVAGLALLAVAVATGVVSASNIASGLTQSRGDVSVPTWLYLATGAGVVGVSALLTMLVTDREFLAHAHDQHVGLSNRTFARAASIIGGTIGVGVLLGMVVVGIIGPQGIGLTSATVLLSFVVVRAILTTVAYTVGDPWPTLNPWRRIVSVLPTLDRAYPSSLGSWPAVGALLVFVWLEVVAPVISSPRLLTTIILVYSVLTVAGAVAFGSSTWFERGDPLSVWFRLYGSVAPIQRTDDGLSLRWPGARLSDDDVVTDLSVVGFVLVLVWELTFSGFIVTPPGVAAIEALVWIGLPPQLVYLLLLVGGYALCWWVYWTAAGLTRSRAETYLSRRYIAIRYAPPLLAIAAGYHFAHYIGFSISLWPALLEALSAPLNPGANPTQLALTSWFGYVEIAGILVGHVLAVWIAHAVSIELFPGKLQAIRSQYPFIVVMIVFTMISLYLVSLPTLSAPFVPA</sequence>
<feature type="transmembrane region" description="Helical" evidence="1">
    <location>
        <begin position="355"/>
        <end position="378"/>
    </location>
</feature>
<feature type="transmembrane region" description="Helical" evidence="1">
    <location>
        <begin position="128"/>
        <end position="147"/>
    </location>
</feature>
<evidence type="ECO:0000313" key="2">
    <source>
        <dbReference type="EMBL" id="UTF55315.1"/>
    </source>
</evidence>
<dbReference type="KEGG" id="sawl:NGM29_08720"/>
<evidence type="ECO:0000313" key="3">
    <source>
        <dbReference type="Proteomes" id="UP001056855"/>
    </source>
</evidence>